<feature type="domain" description="EGF-like" evidence="7">
    <location>
        <begin position="563"/>
        <end position="598"/>
    </location>
</feature>
<keyword evidence="2" id="KW-0732">Signal</keyword>
<evidence type="ECO:0000256" key="5">
    <source>
        <dbReference type="PROSITE-ProRule" id="PRU00076"/>
    </source>
</evidence>
<feature type="disulfide bond" evidence="5">
    <location>
        <begin position="588"/>
        <end position="597"/>
    </location>
</feature>
<dbReference type="AlphaFoldDB" id="A0A3Q0JF39"/>
<dbReference type="KEGG" id="dci:103517886"/>
<feature type="domain" description="EGF-like" evidence="7">
    <location>
        <begin position="251"/>
        <end position="286"/>
    </location>
</feature>
<dbReference type="RefSeq" id="XP_026685633.1">
    <property type="nucleotide sequence ID" value="XM_026829832.1"/>
</dbReference>
<dbReference type="PROSITE" id="PS50026">
    <property type="entry name" value="EGF_3"/>
    <property type="match status" value="2"/>
</dbReference>
<protein>
    <submittedName>
        <fullName evidence="9">Brefeldin A-inhibited guanine nucleotide-exchange protein 1-like</fullName>
    </submittedName>
</protein>
<evidence type="ECO:0000256" key="1">
    <source>
        <dbReference type="ARBA" id="ARBA00022536"/>
    </source>
</evidence>
<evidence type="ECO:0000256" key="6">
    <source>
        <dbReference type="SAM" id="MobiDB-lite"/>
    </source>
</evidence>
<comment type="caution">
    <text evidence="5">Lacks conserved residue(s) required for the propagation of feature annotation.</text>
</comment>
<evidence type="ECO:0000256" key="2">
    <source>
        <dbReference type="ARBA" id="ARBA00022729"/>
    </source>
</evidence>
<keyword evidence="3" id="KW-0677">Repeat</keyword>
<evidence type="ECO:0000313" key="9">
    <source>
        <dbReference type="RefSeq" id="XP_026685633.1"/>
    </source>
</evidence>
<keyword evidence="1 5" id="KW-0245">EGF-like domain</keyword>
<dbReference type="InterPro" id="IPR015403">
    <property type="entry name" value="Mon2/Sec7/BIG1-like_HDS"/>
</dbReference>
<reference evidence="9" key="1">
    <citation type="submission" date="2025-08" db="UniProtKB">
        <authorList>
            <consortium name="RefSeq"/>
        </authorList>
    </citation>
    <scope>IDENTIFICATION</scope>
</reference>
<dbReference type="InterPro" id="IPR002049">
    <property type="entry name" value="LE_dom"/>
</dbReference>
<dbReference type="PRINTS" id="PR00011">
    <property type="entry name" value="EGFLAMININ"/>
</dbReference>
<dbReference type="PANTHER" id="PTHR10663:SF375">
    <property type="entry name" value="LD29171P"/>
    <property type="match status" value="1"/>
</dbReference>
<evidence type="ECO:0000256" key="4">
    <source>
        <dbReference type="ARBA" id="ARBA00023157"/>
    </source>
</evidence>
<name>A0A3Q0JF39_DIACI</name>
<dbReference type="InterPro" id="IPR000742">
    <property type="entry name" value="EGF"/>
</dbReference>
<sequence length="637" mass="71343">MVGSGARPQFLAISRKPNHPPSTSPMEALSLKLTAEPSVNESIGETSSQSVVVAVDRIFTGSTRLDGDAIVDFVTALCQVSMDELNSPHHHPRMFSLQKIVEISYYNMGRIRLQWSRIWQVLGEHFNRVGCNQSEHIACFALDSLRQLSMKFIEKGEFPNFRFQKDFLRPFEVIMKKNRSVTIRDMVVRCIAQMVNSQARNIRSGWKNIFSVFHLAASDSDKSIVELAFHTTGNIITGHRCETQCSNPNTYGEDCSLDCGCNNGGTCNQLDGGCNCGRGYQGKLCTAPCPEGQYGYNCKEECLTKGQGNKTCDHVTGELSCPAGYEGPTCQQPCPLNHWGKGCTQQCACKNGADCHHVTGVCQCLPGMFSEFCTEETHSTVEEDKVWVRGWFPLLFELSCLLSRCKMDVRTRALSVLFELIMTAGHSFRSHWWRDLFNVLFRIFDDTKLPEHQSEKAEWMRTTCNFALYSIGNVFNQYFDILGPMLLRDFYVQIHWCVQQSNEELAKAGATNLENLCHHWGKGCTQQCACKNGADCHHVTGVCQCLPGRTGKNCGQPCPEGTYGYQCSQICKCQNGGKCRLNDGECRCTAGWMGTHCTEVCPESYYGDHCMKQCDCINENFVCHPVKGCVCKQGNFF</sequence>
<accession>A0A3Q0JF39</accession>
<dbReference type="CDD" id="cd00055">
    <property type="entry name" value="EGF_Lam"/>
    <property type="match status" value="1"/>
</dbReference>
<keyword evidence="4 5" id="KW-1015">Disulfide bond</keyword>
<dbReference type="InterPro" id="IPR016024">
    <property type="entry name" value="ARM-type_fold"/>
</dbReference>
<dbReference type="Gene3D" id="2.170.300.10">
    <property type="entry name" value="Tie2 ligand-binding domain superfamily"/>
    <property type="match status" value="2"/>
</dbReference>
<organism evidence="8 9">
    <name type="scientific">Diaphorina citri</name>
    <name type="common">Asian citrus psyllid</name>
    <dbReference type="NCBI Taxonomy" id="121845"/>
    <lineage>
        <taxon>Eukaryota</taxon>
        <taxon>Metazoa</taxon>
        <taxon>Ecdysozoa</taxon>
        <taxon>Arthropoda</taxon>
        <taxon>Hexapoda</taxon>
        <taxon>Insecta</taxon>
        <taxon>Pterygota</taxon>
        <taxon>Neoptera</taxon>
        <taxon>Paraneoptera</taxon>
        <taxon>Hemiptera</taxon>
        <taxon>Sternorrhyncha</taxon>
        <taxon>Psylloidea</taxon>
        <taxon>Psyllidae</taxon>
        <taxon>Diaphorininae</taxon>
        <taxon>Diaphorina</taxon>
    </lineage>
</organism>
<evidence type="ECO:0000259" key="7">
    <source>
        <dbReference type="PROSITE" id="PS50026"/>
    </source>
</evidence>
<dbReference type="SUPFAM" id="SSF48371">
    <property type="entry name" value="ARM repeat"/>
    <property type="match status" value="1"/>
</dbReference>
<dbReference type="Proteomes" id="UP000079169">
    <property type="component" value="Unplaced"/>
</dbReference>
<dbReference type="STRING" id="121845.A0A3Q0JF39"/>
<dbReference type="PROSITE" id="PS00022">
    <property type="entry name" value="EGF_1"/>
    <property type="match status" value="3"/>
</dbReference>
<evidence type="ECO:0000313" key="8">
    <source>
        <dbReference type="Proteomes" id="UP000079169"/>
    </source>
</evidence>
<dbReference type="GeneID" id="103517886"/>
<feature type="region of interest" description="Disordered" evidence="6">
    <location>
        <begin position="1"/>
        <end position="26"/>
    </location>
</feature>
<dbReference type="SMART" id="SM00181">
    <property type="entry name" value="EGF"/>
    <property type="match status" value="4"/>
</dbReference>
<dbReference type="PANTHER" id="PTHR10663">
    <property type="entry name" value="GUANYL-NUCLEOTIDE EXCHANGE FACTOR"/>
    <property type="match status" value="1"/>
</dbReference>
<gene>
    <name evidence="9" type="primary">LOC103517886</name>
</gene>
<dbReference type="GO" id="GO:0048513">
    <property type="term" value="P:animal organ development"/>
    <property type="evidence" value="ECO:0007669"/>
    <property type="project" value="UniProtKB-ARBA"/>
</dbReference>
<dbReference type="GO" id="GO:0048731">
    <property type="term" value="P:system development"/>
    <property type="evidence" value="ECO:0007669"/>
    <property type="project" value="UniProtKB-ARBA"/>
</dbReference>
<dbReference type="Pfam" id="PF09324">
    <property type="entry name" value="Sec7-like_HDS"/>
    <property type="match status" value="1"/>
</dbReference>
<dbReference type="PaxDb" id="121845-A0A3Q0JF39"/>
<feature type="disulfide bond" evidence="5">
    <location>
        <begin position="276"/>
        <end position="285"/>
    </location>
</feature>
<evidence type="ECO:0000256" key="3">
    <source>
        <dbReference type="ARBA" id="ARBA00022737"/>
    </source>
</evidence>
<proteinExistence type="predicted"/>
<keyword evidence="8" id="KW-1185">Reference proteome</keyword>
<dbReference type="FunFam" id="2.170.300.10:FF:000002">
    <property type="entry name" value="Multiple epidermal growth factor-like domains 10"/>
    <property type="match status" value="1"/>
</dbReference>